<name>A0A1F6DJZ6_9BACT</name>
<dbReference type="GO" id="GO:0110001">
    <property type="term" value="C:toxin-antitoxin complex"/>
    <property type="evidence" value="ECO:0007669"/>
    <property type="project" value="InterPro"/>
</dbReference>
<dbReference type="Proteomes" id="UP000178532">
    <property type="component" value="Unassembled WGS sequence"/>
</dbReference>
<evidence type="ECO:0000256" key="4">
    <source>
        <dbReference type="ARBA" id="ARBA00024207"/>
    </source>
</evidence>
<dbReference type="InterPro" id="IPR008201">
    <property type="entry name" value="HepT-like"/>
</dbReference>
<keyword evidence="2" id="KW-0540">Nuclease</keyword>
<dbReference type="GO" id="GO:0004540">
    <property type="term" value="F:RNA nuclease activity"/>
    <property type="evidence" value="ECO:0007669"/>
    <property type="project" value="InterPro"/>
</dbReference>
<dbReference type="AlphaFoldDB" id="A0A1F6DJZ6"/>
<dbReference type="STRING" id="1798495.A3C19_00555"/>
<sequence length="158" mass="18062">MYKVPLSRTKIESKLALMREALSVLNTIGERLSAEQFAGDPREFAVAEHHLRRALEAMFDIAGHIISRFPYAPGKRPKTIKEIARALGDKGVVDKEFALNRLVKMAGYRNRLVHFYDEITPQELYRIVTCDLGDIEQFARYAIETVRSPERIGLTVEE</sequence>
<dbReference type="EMBL" id="MFLI01000017">
    <property type="protein sequence ID" value="OGG61733.1"/>
    <property type="molecule type" value="Genomic_DNA"/>
</dbReference>
<dbReference type="GO" id="GO:0016787">
    <property type="term" value="F:hydrolase activity"/>
    <property type="evidence" value="ECO:0007669"/>
    <property type="project" value="UniProtKB-KW"/>
</dbReference>
<evidence type="ECO:0000313" key="6">
    <source>
        <dbReference type="Proteomes" id="UP000178532"/>
    </source>
</evidence>
<dbReference type="InterPro" id="IPR037038">
    <property type="entry name" value="HepT-like_sf"/>
</dbReference>
<reference evidence="5 6" key="1">
    <citation type="journal article" date="2016" name="Nat. Commun.">
        <title>Thousands of microbial genomes shed light on interconnected biogeochemical processes in an aquifer system.</title>
        <authorList>
            <person name="Anantharaman K."/>
            <person name="Brown C.T."/>
            <person name="Hug L.A."/>
            <person name="Sharon I."/>
            <person name="Castelle C.J."/>
            <person name="Probst A.J."/>
            <person name="Thomas B.C."/>
            <person name="Singh A."/>
            <person name="Wilkins M.J."/>
            <person name="Karaoz U."/>
            <person name="Brodie E.L."/>
            <person name="Williams K.H."/>
            <person name="Hubbard S.S."/>
            <person name="Banfield J.F."/>
        </authorList>
    </citation>
    <scope>NUCLEOTIDE SEQUENCE [LARGE SCALE GENOMIC DNA]</scope>
</reference>
<protein>
    <recommendedName>
        <fullName evidence="7">DUF86 domain-containing protein</fullName>
    </recommendedName>
</protein>
<dbReference type="PANTHER" id="PTHR33397:SF3">
    <property type="entry name" value="MRNA NUCLEASE HEPT"/>
    <property type="match status" value="1"/>
</dbReference>
<dbReference type="Pfam" id="PF01934">
    <property type="entry name" value="HepT-like"/>
    <property type="match status" value="1"/>
</dbReference>
<evidence type="ECO:0000256" key="2">
    <source>
        <dbReference type="ARBA" id="ARBA00022722"/>
    </source>
</evidence>
<evidence type="ECO:0008006" key="7">
    <source>
        <dbReference type="Google" id="ProtNLM"/>
    </source>
</evidence>
<dbReference type="NCBIfam" id="NF047751">
    <property type="entry name" value="HepT_toxin"/>
    <property type="match status" value="1"/>
</dbReference>
<dbReference type="PANTHER" id="PTHR33397">
    <property type="entry name" value="UPF0331 PROTEIN YUTE"/>
    <property type="match status" value="1"/>
</dbReference>
<keyword evidence="1" id="KW-1277">Toxin-antitoxin system</keyword>
<accession>A0A1F6DJZ6</accession>
<gene>
    <name evidence="5" type="ORF">A3C19_00555</name>
</gene>
<evidence type="ECO:0000256" key="3">
    <source>
        <dbReference type="ARBA" id="ARBA00022801"/>
    </source>
</evidence>
<dbReference type="Gene3D" id="1.20.120.580">
    <property type="entry name" value="bsu32300-like"/>
    <property type="match status" value="1"/>
</dbReference>
<dbReference type="InterPro" id="IPR052379">
    <property type="entry name" value="Type_VII_TA_RNase"/>
</dbReference>
<organism evidence="5 6">
    <name type="scientific">Candidatus Kaiserbacteria bacterium RIFCSPHIGHO2_02_FULL_54_22</name>
    <dbReference type="NCBI Taxonomy" id="1798495"/>
    <lineage>
        <taxon>Bacteria</taxon>
        <taxon>Candidatus Kaiseribacteriota</taxon>
    </lineage>
</organism>
<evidence type="ECO:0000256" key="1">
    <source>
        <dbReference type="ARBA" id="ARBA00022649"/>
    </source>
</evidence>
<comment type="similarity">
    <text evidence="4">Belongs to the HepT RNase toxin family.</text>
</comment>
<keyword evidence="3" id="KW-0378">Hydrolase</keyword>
<comment type="caution">
    <text evidence="5">The sequence shown here is derived from an EMBL/GenBank/DDBJ whole genome shotgun (WGS) entry which is preliminary data.</text>
</comment>
<proteinExistence type="inferred from homology"/>
<dbReference type="SUPFAM" id="SSF81593">
    <property type="entry name" value="Nucleotidyltransferase substrate binding subunit/domain"/>
    <property type="match status" value="1"/>
</dbReference>
<evidence type="ECO:0000313" key="5">
    <source>
        <dbReference type="EMBL" id="OGG61733.1"/>
    </source>
</evidence>